<protein>
    <submittedName>
        <fullName evidence="2">Uncharacterized protein</fullName>
    </submittedName>
</protein>
<proteinExistence type="predicted"/>
<dbReference type="EMBL" id="JAHRIQ010014301">
    <property type="protein sequence ID" value="MEQ2226041.1"/>
    <property type="molecule type" value="Genomic_DNA"/>
</dbReference>
<feature type="region of interest" description="Disordered" evidence="1">
    <location>
        <begin position="68"/>
        <end position="94"/>
    </location>
</feature>
<organism evidence="2 3">
    <name type="scientific">Ilyodon furcidens</name>
    <name type="common">goldbreast splitfin</name>
    <dbReference type="NCBI Taxonomy" id="33524"/>
    <lineage>
        <taxon>Eukaryota</taxon>
        <taxon>Metazoa</taxon>
        <taxon>Chordata</taxon>
        <taxon>Craniata</taxon>
        <taxon>Vertebrata</taxon>
        <taxon>Euteleostomi</taxon>
        <taxon>Actinopterygii</taxon>
        <taxon>Neopterygii</taxon>
        <taxon>Teleostei</taxon>
        <taxon>Neoteleostei</taxon>
        <taxon>Acanthomorphata</taxon>
        <taxon>Ovalentaria</taxon>
        <taxon>Atherinomorphae</taxon>
        <taxon>Cyprinodontiformes</taxon>
        <taxon>Goodeidae</taxon>
        <taxon>Ilyodon</taxon>
    </lineage>
</organism>
<accession>A0ABV0T1S1</accession>
<comment type="caution">
    <text evidence="2">The sequence shown here is derived from an EMBL/GenBank/DDBJ whole genome shotgun (WGS) entry which is preliminary data.</text>
</comment>
<name>A0ABV0T1S1_9TELE</name>
<keyword evidence="3" id="KW-1185">Reference proteome</keyword>
<evidence type="ECO:0000256" key="1">
    <source>
        <dbReference type="SAM" id="MobiDB-lite"/>
    </source>
</evidence>
<dbReference type="Proteomes" id="UP001482620">
    <property type="component" value="Unassembled WGS sequence"/>
</dbReference>
<gene>
    <name evidence="2" type="ORF">ILYODFUR_023602</name>
</gene>
<feature type="compositionally biased region" description="Low complexity" evidence="1">
    <location>
        <begin position="71"/>
        <end position="94"/>
    </location>
</feature>
<evidence type="ECO:0000313" key="3">
    <source>
        <dbReference type="Proteomes" id="UP001482620"/>
    </source>
</evidence>
<sequence>MFLSLLGEGGNVLAPRKQKESTMATLQSSLWTPQAIIVEASSQLPPNNNFWIVSSMAGNLHPSFSSFLQCSSQDPPTAPTSSPSSTSPPDSTSFPWCHHCHIQ</sequence>
<evidence type="ECO:0000313" key="2">
    <source>
        <dbReference type="EMBL" id="MEQ2226041.1"/>
    </source>
</evidence>
<reference evidence="2 3" key="1">
    <citation type="submission" date="2021-06" db="EMBL/GenBank/DDBJ databases">
        <authorList>
            <person name="Palmer J.M."/>
        </authorList>
    </citation>
    <scope>NUCLEOTIDE SEQUENCE [LARGE SCALE GENOMIC DNA]</scope>
    <source>
        <strain evidence="3">if_2019</strain>
        <tissue evidence="2">Muscle</tissue>
    </source>
</reference>